<evidence type="ECO:0000259" key="2">
    <source>
        <dbReference type="Pfam" id="PF07624"/>
    </source>
</evidence>
<dbReference type="Pfam" id="PF07637">
    <property type="entry name" value="PSD5"/>
    <property type="match status" value="1"/>
</dbReference>
<keyword evidence="1" id="KW-1133">Transmembrane helix</keyword>
<dbReference type="InterPro" id="IPR011478">
    <property type="entry name" value="DUF1585"/>
</dbReference>
<name>A0A5M6CV40_9BACT</name>
<accession>A0A5M6CV40</accession>
<evidence type="ECO:0000256" key="1">
    <source>
        <dbReference type="SAM" id="Phobius"/>
    </source>
</evidence>
<keyword evidence="1" id="KW-0812">Transmembrane</keyword>
<evidence type="ECO:0000259" key="4">
    <source>
        <dbReference type="Pfam" id="PF07627"/>
    </source>
</evidence>
<keyword evidence="1" id="KW-0472">Membrane</keyword>
<evidence type="ECO:0000259" key="7">
    <source>
        <dbReference type="Pfam" id="PF07637"/>
    </source>
</evidence>
<feature type="domain" description="DUF1592" evidence="5">
    <location>
        <begin position="595"/>
        <end position="722"/>
    </location>
</feature>
<feature type="domain" description="DUF1587" evidence="3">
    <location>
        <begin position="223"/>
        <end position="290"/>
    </location>
</feature>
<feature type="domain" description="DUF1595" evidence="7">
    <location>
        <begin position="525"/>
        <end position="585"/>
    </location>
</feature>
<dbReference type="Pfam" id="PF07635">
    <property type="entry name" value="PSCyt1"/>
    <property type="match status" value="1"/>
</dbReference>
<feature type="domain" description="Cytochrome C Planctomycete-type" evidence="6">
    <location>
        <begin position="139"/>
        <end position="186"/>
    </location>
</feature>
<dbReference type="InterPro" id="IPR013039">
    <property type="entry name" value="DUF1588"/>
</dbReference>
<sequence>MEQNWRSGAGGDQLTSSAPRSLAPLLSAEVGWVQRDPATRSCVAGSCRRQECLDSAAAFGEGEMMTGPNPVARGVPVFLKSHSAARLPQPLLCRVMTCAVGWAVGIVALVWAVGTQADEPPATAPVAERPVAEFLTTHCLECHRGEEAESDFRIDHLNDDFADRRAAAAWIEIRDRVNRGEMPPDDKPQPTADQIRMLSGWITDRLRQAEQAGLSRGGRAVLRRLNRQEYTNTIRDLLKMEFLPGESPRDMLPPDGTVEGFRTVSVGLMIDPSLMQTYYEVARLVAEKAIVDGPPEFPTKTLRMEFEEIQTNRAIDYLCDKPGFECKEDHIEIIDGQTRSFGRLHYGDHRTATPTLGKYRVSVRAAARPGPDGKPVRMSVRQQHPQASRQLVMDVQVDASPQQPEVYTVIVPRDGLGKEWNLQPVDEIAMTNGNPTYQVYANRKIRDYGNEGDFTNAIRYRGRMQLEGGHEQTIIRPDRIDTEKLPMLWLDWIEIEGPLYEQWPPKSHQLLLGETTPTSLTNGQLTEIFTALMNRAYRRPVADDDVKPIVNLVRQELDHGIALENAVRAGLTAVLTSPRFLYLAEPSDGVQPRSLDDWEIASRLSYLLWSSMPDEQLFELAAAGKLQDPQVRLQQVDRMIADPKIEGFVNGFAAQWLRTETFRNFQPDDRQYPDYDDKLGEAMVSESLEFFREVLKHDLALSNFIDSGFAMLNERLAKHYGIEGVQGDQFRRVPLPDDSHRGGLLAHAGVLMAGSDGNRTKPVSRAVYVREVLFNDPPDPPPPNVGEIEPNIKGKNLTVRERLIQHQEIESCAACHRTLDPYGLALENFDVIGAWREQQTGEGFRARKAPPIDASGKLPDGSTFDGFEQFRERLLAQQQRFHRGLTEKMMVYALGRPLEPGDRIRVDAISDALDDDSATLRTMIKQIVSSPQFLTK</sequence>
<dbReference type="InterPro" id="IPR013043">
    <property type="entry name" value="DUF1595"/>
</dbReference>
<dbReference type="Pfam" id="PF07626">
    <property type="entry name" value="PSD3"/>
    <property type="match status" value="1"/>
</dbReference>
<dbReference type="Proteomes" id="UP000324479">
    <property type="component" value="Unassembled WGS sequence"/>
</dbReference>
<evidence type="ECO:0000259" key="6">
    <source>
        <dbReference type="Pfam" id="PF07635"/>
    </source>
</evidence>
<evidence type="ECO:0000313" key="9">
    <source>
        <dbReference type="Proteomes" id="UP000324479"/>
    </source>
</evidence>
<dbReference type="EMBL" id="VWOX01000022">
    <property type="protein sequence ID" value="KAA5539061.1"/>
    <property type="molecule type" value="Genomic_DNA"/>
</dbReference>
<dbReference type="AlphaFoldDB" id="A0A5M6CV40"/>
<dbReference type="Pfam" id="PF07631">
    <property type="entry name" value="PSD4"/>
    <property type="match status" value="1"/>
</dbReference>
<dbReference type="InterPro" id="IPR013036">
    <property type="entry name" value="DUF1587"/>
</dbReference>
<reference evidence="8 9" key="1">
    <citation type="submission" date="2019-08" db="EMBL/GenBank/DDBJ databases">
        <authorList>
            <person name="Dhanesh K."/>
            <person name="Kumar G."/>
            <person name="Sasikala C."/>
            <person name="Venkata Ramana C."/>
        </authorList>
    </citation>
    <scope>NUCLEOTIDE SEQUENCE [LARGE SCALE GENOMIC DNA]</scope>
    <source>
        <strain evidence="8 9">JC645</strain>
    </source>
</reference>
<dbReference type="InterPro" id="IPR011429">
    <property type="entry name" value="Cyt_c_Planctomycete-type"/>
</dbReference>
<keyword evidence="9" id="KW-1185">Reference proteome</keyword>
<dbReference type="Pfam" id="PF07624">
    <property type="entry name" value="PSD2"/>
    <property type="match status" value="1"/>
</dbReference>
<comment type="caution">
    <text evidence="8">The sequence shown here is derived from an EMBL/GenBank/DDBJ whole genome shotgun (WGS) entry which is preliminary data.</text>
</comment>
<evidence type="ECO:0000313" key="8">
    <source>
        <dbReference type="EMBL" id="KAA5539061.1"/>
    </source>
</evidence>
<protein>
    <submittedName>
        <fullName evidence="8">DUF1592 domain-containing protein</fullName>
    </submittedName>
</protein>
<evidence type="ECO:0000259" key="5">
    <source>
        <dbReference type="Pfam" id="PF07631"/>
    </source>
</evidence>
<proteinExistence type="predicted"/>
<evidence type="ECO:0000259" key="3">
    <source>
        <dbReference type="Pfam" id="PF07626"/>
    </source>
</evidence>
<dbReference type="Pfam" id="PF07627">
    <property type="entry name" value="PSCyt3"/>
    <property type="match status" value="1"/>
</dbReference>
<feature type="transmembrane region" description="Helical" evidence="1">
    <location>
        <begin position="91"/>
        <end position="113"/>
    </location>
</feature>
<gene>
    <name evidence="8" type="ORF">FYK55_25320</name>
</gene>
<organism evidence="8 9">
    <name type="scientific">Roseiconus nitratireducens</name>
    <dbReference type="NCBI Taxonomy" id="2605748"/>
    <lineage>
        <taxon>Bacteria</taxon>
        <taxon>Pseudomonadati</taxon>
        <taxon>Planctomycetota</taxon>
        <taxon>Planctomycetia</taxon>
        <taxon>Pirellulales</taxon>
        <taxon>Pirellulaceae</taxon>
        <taxon>Roseiconus</taxon>
    </lineage>
</organism>
<feature type="domain" description="DUF1585" evidence="2">
    <location>
        <begin position="860"/>
        <end position="933"/>
    </location>
</feature>
<dbReference type="InterPro" id="IPR013042">
    <property type="entry name" value="DUF1592"/>
</dbReference>
<feature type="domain" description="DUF1588" evidence="4">
    <location>
        <begin position="741"/>
        <end position="838"/>
    </location>
</feature>